<dbReference type="Proteomes" id="UP000177354">
    <property type="component" value="Unassembled WGS sequence"/>
</dbReference>
<name>A0A1F5Z1K1_9BACT</name>
<protein>
    <recommendedName>
        <fullName evidence="3">Nucleotidyl transferase AbiEii/AbiGii toxin family protein</fullName>
    </recommendedName>
</protein>
<dbReference type="EMBL" id="MFJF01000017">
    <property type="protein sequence ID" value="OGG06286.1"/>
    <property type="molecule type" value="Genomic_DNA"/>
</dbReference>
<organism evidence="1 2">
    <name type="scientific">Candidatus Gottesmanbacteria bacterium RIFCSPHIGHO2_01_FULL_40_15</name>
    <dbReference type="NCBI Taxonomy" id="1798376"/>
    <lineage>
        <taxon>Bacteria</taxon>
        <taxon>Candidatus Gottesmaniibacteriota</taxon>
    </lineage>
</organism>
<reference evidence="1 2" key="1">
    <citation type="journal article" date="2016" name="Nat. Commun.">
        <title>Thousands of microbial genomes shed light on interconnected biogeochemical processes in an aquifer system.</title>
        <authorList>
            <person name="Anantharaman K."/>
            <person name="Brown C.T."/>
            <person name="Hug L.A."/>
            <person name="Sharon I."/>
            <person name="Castelle C.J."/>
            <person name="Probst A.J."/>
            <person name="Thomas B.C."/>
            <person name="Singh A."/>
            <person name="Wilkins M.J."/>
            <person name="Karaoz U."/>
            <person name="Brodie E.L."/>
            <person name="Williams K.H."/>
            <person name="Hubbard S.S."/>
            <person name="Banfield J.F."/>
        </authorList>
    </citation>
    <scope>NUCLEOTIDE SEQUENCE [LARGE SCALE GENOMIC DNA]</scope>
</reference>
<proteinExistence type="predicted"/>
<accession>A0A1F5Z1K1</accession>
<gene>
    <name evidence="1" type="ORF">A2777_05220</name>
</gene>
<comment type="caution">
    <text evidence="1">The sequence shown here is derived from an EMBL/GenBank/DDBJ whole genome shotgun (WGS) entry which is preliminary data.</text>
</comment>
<evidence type="ECO:0000313" key="1">
    <source>
        <dbReference type="EMBL" id="OGG06286.1"/>
    </source>
</evidence>
<evidence type="ECO:0008006" key="3">
    <source>
        <dbReference type="Google" id="ProtNLM"/>
    </source>
</evidence>
<sequence>MSKIFLEILDKTGRDVFLQLRDFDKEGYLAGGNALALQINHRKSVDFDIFISKQINNKIRLKVKKIFGDIKYFVDTSDQISFYTKNQVSITVLWYYFNLLNKPISTKSIPLASVEDIMADKAYPVGRRAVWRDYVDFFLVIKKNILSLQKIIRFAEKKFSGEFNSALFLEQLTYFKDIKVMPIEYIGKSYTHDEVKSFLENQVNYYLNQVI</sequence>
<dbReference type="AlphaFoldDB" id="A0A1F5Z1K1"/>
<evidence type="ECO:0000313" key="2">
    <source>
        <dbReference type="Proteomes" id="UP000177354"/>
    </source>
</evidence>